<dbReference type="Pfam" id="PF13181">
    <property type="entry name" value="TPR_8"/>
    <property type="match status" value="1"/>
</dbReference>
<dbReference type="Proteomes" id="UP000663838">
    <property type="component" value="Unassembled WGS sequence"/>
</dbReference>
<evidence type="ECO:0000313" key="5">
    <source>
        <dbReference type="Proteomes" id="UP000663838"/>
    </source>
</evidence>
<feature type="repeat" description="TPR" evidence="3">
    <location>
        <begin position="245"/>
        <end position="278"/>
    </location>
</feature>
<dbReference type="InterPro" id="IPR019734">
    <property type="entry name" value="TPR_rpt"/>
</dbReference>
<protein>
    <recommendedName>
        <fullName evidence="6">Tetratricopeptide repeat protein</fullName>
    </recommendedName>
</protein>
<dbReference type="AlphaFoldDB" id="A0A821KFZ1"/>
<evidence type="ECO:0008006" key="6">
    <source>
        <dbReference type="Google" id="ProtNLM"/>
    </source>
</evidence>
<name>A0A821KFZ1_9BILA</name>
<dbReference type="PROSITE" id="PS50005">
    <property type="entry name" value="TPR"/>
    <property type="match status" value="2"/>
</dbReference>
<evidence type="ECO:0000256" key="2">
    <source>
        <dbReference type="ARBA" id="ARBA00022803"/>
    </source>
</evidence>
<dbReference type="Gene3D" id="1.25.40.10">
    <property type="entry name" value="Tetratricopeptide repeat domain"/>
    <property type="match status" value="1"/>
</dbReference>
<reference evidence="4" key="1">
    <citation type="submission" date="2021-02" db="EMBL/GenBank/DDBJ databases">
        <authorList>
            <person name="Nowell W R."/>
        </authorList>
    </citation>
    <scope>NUCLEOTIDE SEQUENCE</scope>
</reference>
<evidence type="ECO:0000313" key="4">
    <source>
        <dbReference type="EMBL" id="CAF4735147.1"/>
    </source>
</evidence>
<gene>
    <name evidence="4" type="ORF">TOA249_LOCUS19196</name>
</gene>
<dbReference type="Pfam" id="PF13424">
    <property type="entry name" value="TPR_12"/>
    <property type="match status" value="1"/>
</dbReference>
<feature type="repeat" description="TPR" evidence="3">
    <location>
        <begin position="287"/>
        <end position="320"/>
    </location>
</feature>
<dbReference type="InterPro" id="IPR011990">
    <property type="entry name" value="TPR-like_helical_dom_sf"/>
</dbReference>
<sequence length="362" mass="42383">MYSVLFKEIVLEIDDDDSESFNKLIEYCHQQKAPESQLTYFQHEYHRQSPIWWYTKDLFIYGMLNKALRTLNVEESFTVYRGRALSQQNFQKLLKAKDGLLSFNRLLLASKHRKISMSFDEDLLRKTTDTEGILFIITINQKQISTSTTPYAMIDDYSAICGELSLTLTDDNDSQLPVLTNRIREKISGEGWHRNASDDSDKACIYRQMRFLKNNQREYEKAATCYEKSLNIREKVSPSNHPDLTTSYNNIGQVYNNKGDHSKALDFYDKSNTMLEIARPPNHPHLAIGYCSIDLVYYNIGDYSKALEYFEKSIKISEIALPWNYQLLAFSYDWLGRIYRSMKGYPGRLIRRRILSDHITSY</sequence>
<accession>A0A821KFZ1</accession>
<evidence type="ECO:0000256" key="1">
    <source>
        <dbReference type="ARBA" id="ARBA00022737"/>
    </source>
</evidence>
<proteinExistence type="predicted"/>
<evidence type="ECO:0000256" key="3">
    <source>
        <dbReference type="PROSITE-ProRule" id="PRU00339"/>
    </source>
</evidence>
<dbReference type="PANTHER" id="PTHR45641">
    <property type="entry name" value="TETRATRICOPEPTIDE REPEAT PROTEIN (AFU_ORTHOLOGUE AFUA_6G03870)"/>
    <property type="match status" value="1"/>
</dbReference>
<dbReference type="PANTHER" id="PTHR45641:SF1">
    <property type="entry name" value="AAA+ ATPASE DOMAIN-CONTAINING PROTEIN"/>
    <property type="match status" value="1"/>
</dbReference>
<dbReference type="SUPFAM" id="SSF48452">
    <property type="entry name" value="TPR-like"/>
    <property type="match status" value="1"/>
</dbReference>
<keyword evidence="1" id="KW-0677">Repeat</keyword>
<dbReference type="EMBL" id="CAJOBS010001486">
    <property type="protein sequence ID" value="CAF4735147.1"/>
    <property type="molecule type" value="Genomic_DNA"/>
</dbReference>
<dbReference type="SMART" id="SM00028">
    <property type="entry name" value="TPR"/>
    <property type="match status" value="3"/>
</dbReference>
<comment type="caution">
    <text evidence="4">The sequence shown here is derived from an EMBL/GenBank/DDBJ whole genome shotgun (WGS) entry which is preliminary data.</text>
</comment>
<organism evidence="4 5">
    <name type="scientific">Rotaria socialis</name>
    <dbReference type="NCBI Taxonomy" id="392032"/>
    <lineage>
        <taxon>Eukaryota</taxon>
        <taxon>Metazoa</taxon>
        <taxon>Spiralia</taxon>
        <taxon>Gnathifera</taxon>
        <taxon>Rotifera</taxon>
        <taxon>Eurotatoria</taxon>
        <taxon>Bdelloidea</taxon>
        <taxon>Philodinida</taxon>
        <taxon>Philodinidae</taxon>
        <taxon>Rotaria</taxon>
    </lineage>
</organism>
<keyword evidence="2 3" id="KW-0802">TPR repeat</keyword>